<evidence type="ECO:0000313" key="1">
    <source>
        <dbReference type="EMBL" id="KOS40878.1"/>
    </source>
</evidence>
<feature type="non-terminal residue" evidence="1">
    <location>
        <position position="1"/>
    </location>
</feature>
<dbReference type="AlphaFoldDB" id="A0A0M8NXJ2"/>
<proteinExistence type="predicted"/>
<gene>
    <name evidence="1" type="ORF">ACN38_g8218</name>
</gene>
<accession>A0A0M8NXJ2</accession>
<keyword evidence="2" id="KW-1185">Reference proteome</keyword>
<dbReference type="EMBL" id="LHQQ01000148">
    <property type="protein sequence ID" value="KOS40878.1"/>
    <property type="molecule type" value="Genomic_DNA"/>
</dbReference>
<name>A0A0M8NXJ2_9EURO</name>
<comment type="caution">
    <text evidence="1">The sequence shown here is derived from an EMBL/GenBank/DDBJ whole genome shotgun (WGS) entry which is preliminary data.</text>
</comment>
<reference evidence="1 2" key="1">
    <citation type="submission" date="2015-08" db="EMBL/GenBank/DDBJ databases">
        <title>Genome sequencing of Penicillium nordicum.</title>
        <authorList>
            <person name="Nguyen H.D."/>
            <person name="Seifert K.A."/>
        </authorList>
    </citation>
    <scope>NUCLEOTIDE SEQUENCE [LARGE SCALE GENOMIC DNA]</scope>
    <source>
        <strain evidence="1 2">DAOMC 185683</strain>
    </source>
</reference>
<evidence type="ECO:0000313" key="2">
    <source>
        <dbReference type="Proteomes" id="UP000037696"/>
    </source>
</evidence>
<sequence length="29" mass="3429">GALDQLGHLTREDEVSLRIWLYEWKTTPT</sequence>
<dbReference type="Proteomes" id="UP000037696">
    <property type="component" value="Unassembled WGS sequence"/>
</dbReference>
<protein>
    <submittedName>
        <fullName evidence="1">Uncharacterized protein</fullName>
    </submittedName>
</protein>
<organism evidence="1 2">
    <name type="scientific">Penicillium nordicum</name>
    <dbReference type="NCBI Taxonomy" id="229535"/>
    <lineage>
        <taxon>Eukaryota</taxon>
        <taxon>Fungi</taxon>
        <taxon>Dikarya</taxon>
        <taxon>Ascomycota</taxon>
        <taxon>Pezizomycotina</taxon>
        <taxon>Eurotiomycetes</taxon>
        <taxon>Eurotiomycetidae</taxon>
        <taxon>Eurotiales</taxon>
        <taxon>Aspergillaceae</taxon>
        <taxon>Penicillium</taxon>
    </lineage>
</organism>